<dbReference type="AlphaFoldDB" id="A0A345Z3V1"/>
<evidence type="ECO:0000256" key="3">
    <source>
        <dbReference type="ARBA" id="ARBA00022842"/>
    </source>
</evidence>
<dbReference type="NCBIfam" id="TIGR00556">
    <property type="entry name" value="pantethn_trn"/>
    <property type="match status" value="1"/>
</dbReference>
<protein>
    <submittedName>
        <fullName evidence="5">Holo-[acyl-carrier-protein] synthase</fullName>
    </submittedName>
</protein>
<dbReference type="InterPro" id="IPR004568">
    <property type="entry name" value="Ppantetheine-prot_Trfase_dom"/>
</dbReference>
<reference evidence="5 6" key="1">
    <citation type="submission" date="2018-07" db="EMBL/GenBank/DDBJ databases">
        <title>Complete genome sequence of Spiroplasma alleghenense PLHS-1 (ATCC 51752).</title>
        <authorList>
            <person name="Chou L."/>
            <person name="Lee T.-Y."/>
            <person name="Tsai Y.-M."/>
            <person name="Kuo C.-H."/>
        </authorList>
    </citation>
    <scope>NUCLEOTIDE SEQUENCE [LARGE SCALE GENOMIC DNA]</scope>
    <source>
        <strain evidence="5 6">PLHS-1</strain>
    </source>
</reference>
<evidence type="ECO:0000256" key="1">
    <source>
        <dbReference type="ARBA" id="ARBA00022679"/>
    </source>
</evidence>
<evidence type="ECO:0000259" key="4">
    <source>
        <dbReference type="Pfam" id="PF01648"/>
    </source>
</evidence>
<organism evidence="5 6">
    <name type="scientific">Spiroplasma alleghenense</name>
    <dbReference type="NCBI Taxonomy" id="216931"/>
    <lineage>
        <taxon>Bacteria</taxon>
        <taxon>Bacillati</taxon>
        <taxon>Mycoplasmatota</taxon>
        <taxon>Mollicutes</taxon>
        <taxon>Entomoplasmatales</taxon>
        <taxon>Spiroplasmataceae</taxon>
        <taxon>Spiroplasma</taxon>
    </lineage>
</organism>
<dbReference type="GO" id="GO:0008897">
    <property type="term" value="F:holo-[acyl-carrier-protein] synthase activity"/>
    <property type="evidence" value="ECO:0007669"/>
    <property type="project" value="InterPro"/>
</dbReference>
<keyword evidence="6" id="KW-1185">Reference proteome</keyword>
<keyword evidence="1" id="KW-0808">Transferase</keyword>
<dbReference type="Proteomes" id="UP000254792">
    <property type="component" value="Chromosome"/>
</dbReference>
<dbReference type="Pfam" id="PF01648">
    <property type="entry name" value="ACPS"/>
    <property type="match status" value="1"/>
</dbReference>
<proteinExistence type="predicted"/>
<dbReference type="InterPro" id="IPR037143">
    <property type="entry name" value="4-PPantetheinyl_Trfase_dom_sf"/>
</dbReference>
<evidence type="ECO:0000313" key="6">
    <source>
        <dbReference type="Proteomes" id="UP000254792"/>
    </source>
</evidence>
<dbReference type="EMBL" id="CP031376">
    <property type="protein sequence ID" value="AXK51280.1"/>
    <property type="molecule type" value="Genomic_DNA"/>
</dbReference>
<dbReference type="SUPFAM" id="SSF56214">
    <property type="entry name" value="4'-phosphopantetheinyl transferase"/>
    <property type="match status" value="1"/>
</dbReference>
<evidence type="ECO:0000256" key="2">
    <source>
        <dbReference type="ARBA" id="ARBA00022723"/>
    </source>
</evidence>
<dbReference type="KEGG" id="salx:SALLE_v1c06080"/>
<dbReference type="InterPro" id="IPR008278">
    <property type="entry name" value="4-PPantetheinyl_Trfase_dom"/>
</dbReference>
<accession>A0A345Z3V1</accession>
<feature type="domain" description="4'-phosphopantetheinyl transferase" evidence="4">
    <location>
        <begin position="4"/>
        <end position="67"/>
    </location>
</feature>
<gene>
    <name evidence="5" type="primary">acpS</name>
    <name evidence="5" type="ORF">SALLE_v1c06080</name>
</gene>
<dbReference type="GO" id="GO:0000287">
    <property type="term" value="F:magnesium ion binding"/>
    <property type="evidence" value="ECO:0007669"/>
    <property type="project" value="InterPro"/>
</dbReference>
<evidence type="ECO:0000313" key="5">
    <source>
        <dbReference type="EMBL" id="AXK51280.1"/>
    </source>
</evidence>
<keyword evidence="2" id="KW-0479">Metal-binding</keyword>
<keyword evidence="3" id="KW-0460">Magnesium</keyword>
<dbReference type="Gene3D" id="3.90.470.20">
    <property type="entry name" value="4'-phosphopantetheinyl transferase domain"/>
    <property type="match status" value="1"/>
</dbReference>
<name>A0A345Z3V1_9MOLU</name>
<sequence length="107" mass="12179">MKKIGIDIVAVKRIKLKPRMIELILHPDEIKILSTRLTKNSKREFLAGRWAVKEAIIKTLPSPIAMNQINIGYIDQKPSLKNSKFGEIIVSISHEKRYAVGMALKKD</sequence>
<dbReference type="GO" id="GO:0006633">
    <property type="term" value="P:fatty acid biosynthetic process"/>
    <property type="evidence" value="ECO:0007669"/>
    <property type="project" value="InterPro"/>
</dbReference>